<keyword evidence="11" id="KW-0753">Steroid metabolism</keyword>
<dbReference type="PANTHER" id="PTHR14207">
    <property type="entry name" value="STEROL ISOMERASE"/>
    <property type="match status" value="1"/>
</dbReference>
<keyword evidence="9 13" id="KW-0472">Membrane</keyword>
<dbReference type="EMBL" id="JAULSR010000002">
    <property type="protein sequence ID" value="KAK0630788.1"/>
    <property type="molecule type" value="Genomic_DNA"/>
</dbReference>
<dbReference type="Pfam" id="PF05241">
    <property type="entry name" value="EBP"/>
    <property type="match status" value="1"/>
</dbReference>
<name>A0AA40CB05_9PEZI</name>
<keyword evidence="6 13" id="KW-1133">Transmembrane helix</keyword>
<evidence type="ECO:0000256" key="3">
    <source>
        <dbReference type="ARBA" id="ARBA00022516"/>
    </source>
</evidence>
<feature type="transmembrane region" description="Helical" evidence="14">
    <location>
        <begin position="191"/>
        <end position="213"/>
    </location>
</feature>
<evidence type="ECO:0000313" key="17">
    <source>
        <dbReference type="Proteomes" id="UP001174934"/>
    </source>
</evidence>
<feature type="transmembrane region" description="Helical" evidence="14">
    <location>
        <begin position="153"/>
        <end position="171"/>
    </location>
</feature>
<evidence type="ECO:0000256" key="6">
    <source>
        <dbReference type="ARBA" id="ARBA00022989"/>
    </source>
</evidence>
<comment type="similarity">
    <text evidence="2">Belongs to the EBP family.</text>
</comment>
<keyword evidence="7" id="KW-0756">Sterol biosynthesis</keyword>
<evidence type="ECO:0000256" key="12">
    <source>
        <dbReference type="ARBA" id="ARBA00023235"/>
    </source>
</evidence>
<evidence type="ECO:0000256" key="1">
    <source>
        <dbReference type="ARBA" id="ARBA00004141"/>
    </source>
</evidence>
<dbReference type="PROSITE" id="PS51751">
    <property type="entry name" value="EXPERA"/>
    <property type="match status" value="1"/>
</dbReference>
<evidence type="ECO:0000256" key="2">
    <source>
        <dbReference type="ARBA" id="ARBA00008337"/>
    </source>
</evidence>
<dbReference type="GO" id="GO:0005783">
    <property type="term" value="C:endoplasmic reticulum"/>
    <property type="evidence" value="ECO:0007669"/>
    <property type="project" value="TreeGrafter"/>
</dbReference>
<keyword evidence="4 13" id="KW-0812">Transmembrane</keyword>
<keyword evidence="10" id="KW-1207">Sterol metabolism</keyword>
<dbReference type="AlphaFoldDB" id="A0AA40CB05"/>
<evidence type="ECO:0000259" key="15">
    <source>
        <dbReference type="PROSITE" id="PS51751"/>
    </source>
</evidence>
<comment type="caution">
    <text evidence="16">The sequence shown here is derived from an EMBL/GenBank/DDBJ whole genome shotgun (WGS) entry which is preliminary data.</text>
</comment>
<dbReference type="GO" id="GO:0047750">
    <property type="term" value="F:cholestenol delta-isomerase activity"/>
    <property type="evidence" value="ECO:0007669"/>
    <property type="project" value="InterPro"/>
</dbReference>
<evidence type="ECO:0000256" key="9">
    <source>
        <dbReference type="ARBA" id="ARBA00023136"/>
    </source>
</evidence>
<dbReference type="GO" id="GO:0016126">
    <property type="term" value="P:sterol biosynthetic process"/>
    <property type="evidence" value="ECO:0007669"/>
    <property type="project" value="UniProtKB-KW"/>
</dbReference>
<dbReference type="PANTHER" id="PTHR14207:SF0">
    <property type="entry name" value="3-BETA-HYDROXYSTEROID-DELTA(8),DELTA(7)-ISOMERASE"/>
    <property type="match status" value="1"/>
</dbReference>
<gene>
    <name evidence="16" type="ORF">B0T17DRAFT_529321</name>
</gene>
<evidence type="ECO:0000256" key="7">
    <source>
        <dbReference type="ARBA" id="ARBA00023011"/>
    </source>
</evidence>
<evidence type="ECO:0000256" key="13">
    <source>
        <dbReference type="PROSITE-ProRule" id="PRU01087"/>
    </source>
</evidence>
<dbReference type="GO" id="GO:0016020">
    <property type="term" value="C:membrane"/>
    <property type="evidence" value="ECO:0007669"/>
    <property type="project" value="UniProtKB-SubCell"/>
</dbReference>
<feature type="transmembrane region" description="Helical" evidence="14">
    <location>
        <begin position="68"/>
        <end position="90"/>
    </location>
</feature>
<dbReference type="InterPro" id="IPR007905">
    <property type="entry name" value="EBP"/>
</dbReference>
<reference evidence="16" key="1">
    <citation type="submission" date="2023-06" db="EMBL/GenBank/DDBJ databases">
        <title>Genome-scale phylogeny and comparative genomics of the fungal order Sordariales.</title>
        <authorList>
            <consortium name="Lawrence Berkeley National Laboratory"/>
            <person name="Hensen N."/>
            <person name="Bonometti L."/>
            <person name="Westerberg I."/>
            <person name="Brannstrom I.O."/>
            <person name="Guillou S."/>
            <person name="Cros-Aarteil S."/>
            <person name="Calhoun S."/>
            <person name="Haridas S."/>
            <person name="Kuo A."/>
            <person name="Mondo S."/>
            <person name="Pangilinan J."/>
            <person name="Riley R."/>
            <person name="LaButti K."/>
            <person name="Andreopoulos B."/>
            <person name="Lipzen A."/>
            <person name="Chen C."/>
            <person name="Yanf M."/>
            <person name="Daum C."/>
            <person name="Ng V."/>
            <person name="Clum A."/>
            <person name="Steindorff A."/>
            <person name="Ohm R."/>
            <person name="Martin F."/>
            <person name="Silar P."/>
            <person name="Natvig D."/>
            <person name="Lalanne C."/>
            <person name="Gautier V."/>
            <person name="Ament-velasquez S.L."/>
            <person name="Kruys A."/>
            <person name="Hutchinson M.I."/>
            <person name="Powell A.J."/>
            <person name="Barry K."/>
            <person name="Miller A.N."/>
            <person name="Grigoriev I.V."/>
            <person name="Debuchy R."/>
            <person name="Gladieux P."/>
            <person name="Thoren M.H."/>
            <person name="Johannesson H."/>
        </authorList>
    </citation>
    <scope>NUCLEOTIDE SEQUENCE</scope>
    <source>
        <strain evidence="16">SMH3391-2</strain>
    </source>
</reference>
<comment type="subcellular location">
    <subcellularLocation>
        <location evidence="1">Membrane</location>
        <topology evidence="1">Multi-pass membrane protein</topology>
    </subcellularLocation>
</comment>
<accession>A0AA40CB05</accession>
<evidence type="ECO:0000256" key="5">
    <source>
        <dbReference type="ARBA" id="ARBA00022955"/>
    </source>
</evidence>
<evidence type="ECO:0000256" key="11">
    <source>
        <dbReference type="ARBA" id="ARBA00023221"/>
    </source>
</evidence>
<keyword evidence="8" id="KW-0443">Lipid metabolism</keyword>
<protein>
    <submittedName>
        <fullName evidence="16">Emopamil-binding protein</fullName>
    </submittedName>
</protein>
<proteinExistence type="inferred from homology"/>
<keyword evidence="17" id="KW-1185">Reference proteome</keyword>
<feature type="domain" description="EXPERA" evidence="15">
    <location>
        <begin position="66"/>
        <end position="212"/>
    </location>
</feature>
<keyword evidence="12" id="KW-0413">Isomerase</keyword>
<keyword evidence="3" id="KW-0444">Lipid biosynthesis</keyword>
<evidence type="ECO:0000256" key="14">
    <source>
        <dbReference type="SAM" id="Phobius"/>
    </source>
</evidence>
<organism evidence="16 17">
    <name type="scientific">Bombardia bombarda</name>
    <dbReference type="NCBI Taxonomy" id="252184"/>
    <lineage>
        <taxon>Eukaryota</taxon>
        <taxon>Fungi</taxon>
        <taxon>Dikarya</taxon>
        <taxon>Ascomycota</taxon>
        <taxon>Pezizomycotina</taxon>
        <taxon>Sordariomycetes</taxon>
        <taxon>Sordariomycetidae</taxon>
        <taxon>Sordariales</taxon>
        <taxon>Lasiosphaeriaceae</taxon>
        <taxon>Bombardia</taxon>
    </lineage>
</organism>
<evidence type="ECO:0000256" key="8">
    <source>
        <dbReference type="ARBA" id="ARBA00023098"/>
    </source>
</evidence>
<evidence type="ECO:0000256" key="10">
    <source>
        <dbReference type="ARBA" id="ARBA00023166"/>
    </source>
</evidence>
<feature type="transmembrane region" description="Helical" evidence="14">
    <location>
        <begin position="121"/>
        <end position="146"/>
    </location>
</feature>
<dbReference type="GO" id="GO:0004769">
    <property type="term" value="F:steroid Delta-isomerase activity"/>
    <property type="evidence" value="ECO:0007669"/>
    <property type="project" value="TreeGrafter"/>
</dbReference>
<dbReference type="Proteomes" id="UP001174934">
    <property type="component" value="Unassembled WGS sequence"/>
</dbReference>
<evidence type="ECO:0000256" key="4">
    <source>
        <dbReference type="ARBA" id="ARBA00022692"/>
    </source>
</evidence>
<dbReference type="InterPro" id="IPR033118">
    <property type="entry name" value="EXPERA"/>
</dbReference>
<dbReference type="GO" id="GO:0000247">
    <property type="term" value="F:C-8 sterol isomerase activity"/>
    <property type="evidence" value="ECO:0007669"/>
    <property type="project" value="TreeGrafter"/>
</dbReference>
<evidence type="ECO:0000313" key="16">
    <source>
        <dbReference type="EMBL" id="KAK0630788.1"/>
    </source>
</evidence>
<feature type="transmembrane region" description="Helical" evidence="14">
    <location>
        <begin position="34"/>
        <end position="56"/>
    </location>
</feature>
<keyword evidence="5" id="KW-0752">Steroid biosynthesis</keyword>
<sequence>MFGEVEENVDGPAMHPYYPQHVAIPNYVPNTTSLIVALGVFGAIIGSVVLAALVLTRQFNPKLQRGDQLVLSWFVLCAFLHCCFEGYFVVNHAAIAGSQGLFAQVWKEYALSDSRYLTSDPFMLCIETLTTLIWGPLSVLTAVSIARDSKLRHLAQVVVCIGHLYGVALYYGTCHFEEKYRGVSYSRPEFLYFWVYYVGFNAPWVVVPLFLAYQSATAIQRSFNAAEVRKAS</sequence>